<dbReference type="SUPFAM" id="SSF47336">
    <property type="entry name" value="ACP-like"/>
    <property type="match status" value="1"/>
</dbReference>
<dbReference type="EMBL" id="MPTB01000039">
    <property type="protein sequence ID" value="OMD42716.1"/>
    <property type="molecule type" value="Genomic_DNA"/>
</dbReference>
<dbReference type="Proteomes" id="UP000187412">
    <property type="component" value="Unassembled WGS sequence"/>
</dbReference>
<dbReference type="InterPro" id="IPR001242">
    <property type="entry name" value="Condensation_dom"/>
</dbReference>
<keyword evidence="5" id="KW-0511">Multifunctional enzyme</keyword>
<sequence length="1092" mass="121571">AYAGEELTPLRIQYKDYAVWQQGTLGVERMQGHEAYWLSVYAEEAPVLELPADRRRPAVPSSEGGRVYTEVNAETAEALKRIAAETGATLYMVLLAAYNVWLHKYTGQTDIVVGTPVSGRTHGDTEPMIGMFVNTLALRNAPSGEKRFMDFVREVKERTLVAFEHQDYPFEELVEKLNVRRDMSRNPLFDTMLVLQNMEQARFTLADVDVRPVELNHLATKFDLTLNVAESDQGLQLMLEYSCALFNEETAGRYLMHFMQLLSQITGQPEASIGSYELVTPEEKQQLLHGFNDTAAEYPREATIHGLFEEQVKKTPHAVAAVYGEQQLTYTELNARANQLAWTLCGQGMGPDHIVAILMERSVEMIVGVLGILKAGGAYLPIDPAYPAERIQYMLEDSGSQWLIGDEALLAETAFAGAKLGLTIAKAETAATGTMSVGESSSIDGCNLEAVSGPENLAYVIYTSGSTGRPKGVMAEHRSVANLTSMFQRTLQITGDDRILQFASLSFDASLSEIVMSLCSGAQLHIVPVEVIHHLGEFEQYIRENGITVITLPPAYLTRMHPEQVRPLRTVITAGSACPQEVVRKWSPYVNLINAYGPTETTVCATMWPADEAEEEMGIVPIGKPVSNVRVYILDQEGRLLPMGVPGEICLTGAGVARGYLNRPDLTAEKFVDNPFEPGMRMYRTGDLARWLPDGNLEYLGRTDHQVKIRGYRIECGEIEAQLQAHGHIREAVVVDRKDEQGQAYLCAYLVCSMPLTVAQIHAHLSRHLPDYMIPSYFVELDHIPLNNNGKVNRTLLPVPDVAMHDQEEKLPPATEIESGILKVWQEVLHKDDIGVTDNFFHVGGNSLRIMDIYSKLEQKYPGVLVVADLFGNPNVRQLAQYIETVHVQKHASTWKHLPLAFPTSGMAEQGVYIPGDVLRFELSERTSQSLERISGHYSIQKMSVLLTAFAYLMSEYAHTETVTLPCLIEGGDVCRVEVSFREAEELEEVFAIVDGYLKTEGRFHWDQVKYAAYEPQEGQILCAFTGADPLPSGFAKQFDLVLNCGEAGIVQSMTCEYNQGRILQASVERLLRQFISLLAKMLEQCEKKVGL</sequence>
<comment type="cofactor">
    <cofactor evidence="1">
        <name>pantetheine 4'-phosphate</name>
        <dbReference type="ChEBI" id="CHEBI:47942"/>
    </cofactor>
</comment>
<dbReference type="PROSITE" id="PS00455">
    <property type="entry name" value="AMP_BINDING"/>
    <property type="match status" value="1"/>
</dbReference>
<dbReference type="PANTHER" id="PTHR45527:SF1">
    <property type="entry name" value="FATTY ACID SYNTHASE"/>
    <property type="match status" value="1"/>
</dbReference>
<evidence type="ECO:0000313" key="8">
    <source>
        <dbReference type="Proteomes" id="UP000187412"/>
    </source>
</evidence>
<gene>
    <name evidence="7" type="ORF">BSK56_25170</name>
</gene>
<dbReference type="Gene3D" id="3.40.50.980">
    <property type="match status" value="2"/>
</dbReference>
<accession>A0ABX3H3D9</accession>
<dbReference type="CDD" id="cd19531">
    <property type="entry name" value="LCL_NRPS-like"/>
    <property type="match status" value="1"/>
</dbReference>
<reference evidence="7 8" key="1">
    <citation type="submission" date="2016-10" db="EMBL/GenBank/DDBJ databases">
        <title>Paenibacillus species isolates.</title>
        <authorList>
            <person name="Beno S.M."/>
        </authorList>
    </citation>
    <scope>NUCLEOTIDE SEQUENCE [LARGE SCALE GENOMIC DNA]</scope>
    <source>
        <strain evidence="7 8">FSL H7-0744</strain>
    </source>
</reference>
<dbReference type="InterPro" id="IPR009081">
    <property type="entry name" value="PP-bd_ACP"/>
</dbReference>
<dbReference type="Pfam" id="PF13193">
    <property type="entry name" value="AMP-binding_C"/>
    <property type="match status" value="1"/>
</dbReference>
<proteinExistence type="inferred from homology"/>
<dbReference type="Gene3D" id="2.30.38.10">
    <property type="entry name" value="Luciferase, Domain 3"/>
    <property type="match status" value="1"/>
</dbReference>
<dbReference type="Pfam" id="PF00550">
    <property type="entry name" value="PP-binding"/>
    <property type="match status" value="1"/>
</dbReference>
<keyword evidence="4" id="KW-0045">Antibiotic biosynthesis</keyword>
<dbReference type="InterPro" id="IPR000873">
    <property type="entry name" value="AMP-dep_synth/lig_dom"/>
</dbReference>
<dbReference type="Gene3D" id="3.30.300.30">
    <property type="match status" value="1"/>
</dbReference>
<keyword evidence="8" id="KW-1185">Reference proteome</keyword>
<evidence type="ECO:0000256" key="2">
    <source>
        <dbReference type="ARBA" id="ARBA00006432"/>
    </source>
</evidence>
<dbReference type="PROSITE" id="PS50075">
    <property type="entry name" value="CARRIER"/>
    <property type="match status" value="1"/>
</dbReference>
<organism evidence="7 8">
    <name type="scientific">Paenibacillus borealis</name>
    <dbReference type="NCBI Taxonomy" id="160799"/>
    <lineage>
        <taxon>Bacteria</taxon>
        <taxon>Bacillati</taxon>
        <taxon>Bacillota</taxon>
        <taxon>Bacilli</taxon>
        <taxon>Bacillales</taxon>
        <taxon>Paenibacillaceae</taxon>
        <taxon>Paenibacillus</taxon>
    </lineage>
</organism>
<evidence type="ECO:0000256" key="3">
    <source>
        <dbReference type="ARBA" id="ARBA00022737"/>
    </source>
</evidence>
<evidence type="ECO:0000256" key="1">
    <source>
        <dbReference type="ARBA" id="ARBA00001957"/>
    </source>
</evidence>
<dbReference type="Gene3D" id="3.30.559.30">
    <property type="entry name" value="Nonribosomal peptide synthetase, condensation domain"/>
    <property type="match status" value="2"/>
</dbReference>
<dbReference type="Gene3D" id="1.10.1200.10">
    <property type="entry name" value="ACP-like"/>
    <property type="match status" value="1"/>
</dbReference>
<keyword evidence="3" id="KW-0677">Repeat</keyword>
<dbReference type="InterPro" id="IPR045851">
    <property type="entry name" value="AMP-bd_C_sf"/>
</dbReference>
<protein>
    <recommendedName>
        <fullName evidence="6">Carrier domain-containing protein</fullName>
    </recommendedName>
</protein>
<feature type="domain" description="Carrier" evidence="6">
    <location>
        <begin position="812"/>
        <end position="887"/>
    </location>
</feature>
<dbReference type="NCBIfam" id="TIGR01733">
    <property type="entry name" value="AA-adenyl-dom"/>
    <property type="match status" value="1"/>
</dbReference>
<dbReference type="SUPFAM" id="SSF56801">
    <property type="entry name" value="Acetyl-CoA synthetase-like"/>
    <property type="match status" value="1"/>
</dbReference>
<comment type="similarity">
    <text evidence="2">Belongs to the ATP-dependent AMP-binding enzyme family.</text>
</comment>
<dbReference type="Gene3D" id="3.30.559.10">
    <property type="entry name" value="Chloramphenicol acetyltransferase-like domain"/>
    <property type="match status" value="1"/>
</dbReference>
<evidence type="ECO:0000256" key="4">
    <source>
        <dbReference type="ARBA" id="ARBA00023194"/>
    </source>
</evidence>
<name>A0ABX3H3D9_PAEBO</name>
<dbReference type="Pfam" id="PF00668">
    <property type="entry name" value="Condensation"/>
    <property type="match status" value="1"/>
</dbReference>
<dbReference type="InterPro" id="IPR036736">
    <property type="entry name" value="ACP-like_sf"/>
</dbReference>
<dbReference type="InterPro" id="IPR020845">
    <property type="entry name" value="AMP-binding_CS"/>
</dbReference>
<dbReference type="InterPro" id="IPR010071">
    <property type="entry name" value="AA_adenyl_dom"/>
</dbReference>
<evidence type="ECO:0000259" key="6">
    <source>
        <dbReference type="PROSITE" id="PS50075"/>
    </source>
</evidence>
<dbReference type="Pfam" id="PF00501">
    <property type="entry name" value="AMP-binding"/>
    <property type="match status" value="1"/>
</dbReference>
<evidence type="ECO:0000313" key="7">
    <source>
        <dbReference type="EMBL" id="OMD42716.1"/>
    </source>
</evidence>
<feature type="non-terminal residue" evidence="7">
    <location>
        <position position="1"/>
    </location>
</feature>
<comment type="caution">
    <text evidence="7">The sequence shown here is derived from an EMBL/GenBank/DDBJ whole genome shotgun (WGS) entry which is preliminary data.</text>
</comment>
<dbReference type="RefSeq" id="WP_144024440.1">
    <property type="nucleotide sequence ID" value="NZ_MPTB01000039.1"/>
</dbReference>
<evidence type="ECO:0000256" key="5">
    <source>
        <dbReference type="ARBA" id="ARBA00023268"/>
    </source>
</evidence>
<dbReference type="SUPFAM" id="SSF52777">
    <property type="entry name" value="CoA-dependent acyltransferases"/>
    <property type="match status" value="2"/>
</dbReference>
<dbReference type="PANTHER" id="PTHR45527">
    <property type="entry name" value="NONRIBOSOMAL PEPTIDE SYNTHETASE"/>
    <property type="match status" value="1"/>
</dbReference>
<dbReference type="InterPro" id="IPR025110">
    <property type="entry name" value="AMP-bd_C"/>
</dbReference>
<dbReference type="InterPro" id="IPR023213">
    <property type="entry name" value="CAT-like_dom_sf"/>
</dbReference>